<evidence type="ECO:0000256" key="4">
    <source>
        <dbReference type="ARBA" id="ARBA00022525"/>
    </source>
</evidence>
<dbReference type="SMART" id="SM00736">
    <property type="entry name" value="CADG"/>
    <property type="match status" value="1"/>
</dbReference>
<keyword evidence="7" id="KW-0998">Cell outer membrane</keyword>
<dbReference type="EMBL" id="JACWZY010000047">
    <property type="protein sequence ID" value="MBD2705172.1"/>
    <property type="molecule type" value="Genomic_DNA"/>
</dbReference>
<dbReference type="InterPro" id="IPR013783">
    <property type="entry name" value="Ig-like_fold"/>
</dbReference>
<dbReference type="Gene3D" id="2.130.10.130">
    <property type="entry name" value="Integrin alpha, N-terminal"/>
    <property type="match status" value="2"/>
</dbReference>
<evidence type="ECO:0000256" key="7">
    <source>
        <dbReference type="ARBA" id="ARBA00023237"/>
    </source>
</evidence>
<feature type="region of interest" description="Disordered" evidence="8">
    <location>
        <begin position="1025"/>
        <end position="1050"/>
    </location>
</feature>
<dbReference type="InterPro" id="IPR003368">
    <property type="entry name" value="POMP_repeat"/>
</dbReference>
<gene>
    <name evidence="10" type="ORF">IC229_31410</name>
</gene>
<dbReference type="NCBIfam" id="NF041518">
    <property type="entry name" value="choice_anch_Q"/>
    <property type="match status" value="1"/>
</dbReference>
<keyword evidence="6" id="KW-0472">Membrane</keyword>
<accession>A0A927GA14</accession>
<feature type="region of interest" description="Disordered" evidence="8">
    <location>
        <begin position="550"/>
        <end position="575"/>
    </location>
</feature>
<evidence type="ECO:0000256" key="6">
    <source>
        <dbReference type="ARBA" id="ARBA00023136"/>
    </source>
</evidence>
<keyword evidence="5" id="KW-0732">Signal</keyword>
<feature type="compositionally biased region" description="Polar residues" evidence="8">
    <location>
        <begin position="559"/>
        <end position="575"/>
    </location>
</feature>
<dbReference type="InterPro" id="IPR006644">
    <property type="entry name" value="Cadg"/>
</dbReference>
<evidence type="ECO:0000256" key="3">
    <source>
        <dbReference type="ARBA" id="ARBA00004613"/>
    </source>
</evidence>
<dbReference type="Pfam" id="PF02415">
    <property type="entry name" value="Chlam_PMP"/>
    <property type="match status" value="2"/>
</dbReference>
<dbReference type="GO" id="GO:0005509">
    <property type="term" value="F:calcium ion binding"/>
    <property type="evidence" value="ECO:0007669"/>
    <property type="project" value="InterPro"/>
</dbReference>
<dbReference type="PANTHER" id="PTHR46580">
    <property type="entry name" value="SENSOR KINASE-RELATED"/>
    <property type="match status" value="1"/>
</dbReference>
<keyword evidence="11" id="KW-1185">Reference proteome</keyword>
<dbReference type="InterPro" id="IPR013517">
    <property type="entry name" value="FG-GAP"/>
</dbReference>
<dbReference type="Pfam" id="PF13517">
    <property type="entry name" value="FG-GAP_3"/>
    <property type="match status" value="5"/>
</dbReference>
<dbReference type="Gene3D" id="2.60.40.3710">
    <property type="match status" value="1"/>
</dbReference>
<evidence type="ECO:0000256" key="8">
    <source>
        <dbReference type="SAM" id="MobiDB-lite"/>
    </source>
</evidence>
<reference evidence="10" key="1">
    <citation type="submission" date="2020-09" db="EMBL/GenBank/DDBJ databases">
        <authorList>
            <person name="Kim M.K."/>
        </authorList>
    </citation>
    <scope>NUCLEOTIDE SEQUENCE</scope>
    <source>
        <strain evidence="10">BT702</strain>
    </source>
</reference>
<dbReference type="GO" id="GO:0005576">
    <property type="term" value="C:extracellular region"/>
    <property type="evidence" value="ECO:0007669"/>
    <property type="project" value="UniProtKB-SubCell"/>
</dbReference>
<dbReference type="InterPro" id="IPR059226">
    <property type="entry name" value="Choice_anch_Q_dom"/>
</dbReference>
<dbReference type="InterPro" id="IPR032812">
    <property type="entry name" value="SbsA_Ig"/>
</dbReference>
<feature type="domain" description="Dystroglycan-type cadherin-like" evidence="9">
    <location>
        <begin position="1769"/>
        <end position="1863"/>
    </location>
</feature>
<dbReference type="RefSeq" id="WP_190892364.1">
    <property type="nucleotide sequence ID" value="NZ_JACWZY010000047.1"/>
</dbReference>
<comment type="caution">
    <text evidence="10">The sequence shown here is derived from an EMBL/GenBank/DDBJ whole genome shotgun (WGS) entry which is preliminary data.</text>
</comment>
<evidence type="ECO:0000256" key="5">
    <source>
        <dbReference type="ARBA" id="ARBA00022729"/>
    </source>
</evidence>
<dbReference type="InterPro" id="IPR028994">
    <property type="entry name" value="Integrin_alpha_N"/>
</dbReference>
<keyword evidence="4" id="KW-0964">Secreted</keyword>
<comment type="subcellular location">
    <subcellularLocation>
        <location evidence="1">Cell envelope</location>
    </subcellularLocation>
    <subcellularLocation>
        <location evidence="2">Cell outer membrane</location>
    </subcellularLocation>
    <subcellularLocation>
        <location evidence="3">Secreted</location>
    </subcellularLocation>
</comment>
<dbReference type="PANTHER" id="PTHR46580:SF2">
    <property type="entry name" value="MAM DOMAIN-CONTAINING PROTEIN"/>
    <property type="match status" value="1"/>
</dbReference>
<evidence type="ECO:0000259" key="9">
    <source>
        <dbReference type="SMART" id="SM00736"/>
    </source>
</evidence>
<dbReference type="SUPFAM" id="SSF69318">
    <property type="entry name" value="Integrin alpha N-terminal domain"/>
    <property type="match status" value="3"/>
</dbReference>
<dbReference type="Gene3D" id="2.30.30.100">
    <property type="match status" value="5"/>
</dbReference>
<name>A0A927GA14_9BACT</name>
<dbReference type="Gene3D" id="2.60.40.10">
    <property type="entry name" value="Immunoglobulins"/>
    <property type="match status" value="2"/>
</dbReference>
<evidence type="ECO:0000256" key="1">
    <source>
        <dbReference type="ARBA" id="ARBA00004196"/>
    </source>
</evidence>
<dbReference type="Proteomes" id="UP000598820">
    <property type="component" value="Unassembled WGS sequence"/>
</dbReference>
<dbReference type="SUPFAM" id="SSF51126">
    <property type="entry name" value="Pectin lyase-like"/>
    <property type="match status" value="1"/>
</dbReference>
<evidence type="ECO:0000313" key="10">
    <source>
        <dbReference type="EMBL" id="MBD2705172.1"/>
    </source>
</evidence>
<dbReference type="InterPro" id="IPR011050">
    <property type="entry name" value="Pectin_lyase_fold/virulence"/>
</dbReference>
<feature type="compositionally biased region" description="Polar residues" evidence="8">
    <location>
        <begin position="1034"/>
        <end position="1050"/>
    </location>
</feature>
<evidence type="ECO:0000256" key="2">
    <source>
        <dbReference type="ARBA" id="ARBA00004442"/>
    </source>
</evidence>
<dbReference type="SUPFAM" id="SSF49313">
    <property type="entry name" value="Cadherin-like"/>
    <property type="match status" value="2"/>
</dbReference>
<dbReference type="Pfam" id="PF13205">
    <property type="entry name" value="Big_5"/>
    <property type="match status" value="2"/>
</dbReference>
<dbReference type="InterPro" id="IPR015919">
    <property type="entry name" value="Cadherin-like_sf"/>
</dbReference>
<dbReference type="Pfam" id="PF05345">
    <property type="entry name" value="He_PIG"/>
    <property type="match status" value="2"/>
</dbReference>
<sequence>MQTRLLLPGFSPWSADRLFYTFLLLLVSISTALAQTPTIRYVKAGGTGNGSAWTNASGDLQAMINASASGDQVWVATGTYKPTSTSNRTISFAMKNGVAIYGGFVGTETTLNQRVLTRPLSTTLSGELGDPATTADNSYHVISNPVGLTTTAVLDGFVITGGNANGSVSPDDTGGGMYNNGSGTGNTCSPLIRNCLFQGNSATAGGAIANAGYTGGSSSPSLINCAFQRNAASDRGGAILSDGSVGGNSNPSLINCSFQSNTATNGGAIYNAGYQGTGRSSLINCSFQSNSATAGGAIYSTGYQGNSGSTLTNCVVWGNGGASTFYNFQATINTQYSLFQASVTGYVSGTGNLTTTVSPFVSGSDGQIYNCSPAVNTGDNTANTSATDLAGNARIYGSRIDMGAYEYQGAGGLTVTIPSVNTATVGEVFGPSSFTAGGGSGPYSYSLASGSLPPGLSLSTTGVLSGTPTQSGSFTITVRATDANGCSGESPAFVQPVDPASPIRYTALNPARNGHNAPASTNVAITFNHPISNGTATLGAVRVFSQQRGGQLRNGQGGSTSASGNTLTFDPTTNFRPGETILTTVTSQAQSSAGANLVRGQVHQFTVGVGGTGGGNFTAPATNPNPAVGVTPHSVVLGDVDGDGDLDLLTAIFGDNVSVRLNNGSGNFTPHPTNPNPAVGNLPWSVVLGDVDGDGDLDLLTANLGSSTVSVLLNNGSGNFTPHPTNPAPAVGSGPRSVVLGDVDGDGDLDLLTANLGSDNVSVRLNDGSGNFTAPATNPNPAVGSHPQSVALGDVDGDGDLDFIATNAYSDNVSVRLNDGSGNFTPHPTNPNPTVSYGPHSVVLGDVDGDGDLDLLTATGYDNVNVRLNNGSGNFTAPATNPNPAVGSYPQSVVLGDVDGDGDLDFIAANAYSNTVSVRLNNGSGNFTPHPTNPDPDVGSYPASVVLGDVDGDGDLDLLTANTNSDNVSVRLNQLADLTITTLSPARNGRNAPASTNVAITFNHPISNGTATLGAVRVFSQQRGGQLRNGQGGSTSASGNTLTFDPTTNFRPGETILTTVTSQAQSSAGANLVRGQVHQFTVGVGGTGGGNFTAPATNPNPAVGSGPQSVALGDVDGDGDLDFIAANAYSNTVSVRLNSGSGNFTAPATNPNPAVGNGPQSVALGDVDGDGDLDLLTANLGSSTVSVLLNNGSGNFTAPATNPNPAVGSGPWIVVLGDVDGDGDLDLLTANINSLTVSIRLNNGSGSFTPHPTNPNPAVGSGTRGVVLGDVDGDGDLDFITANSGDDNVSVRLNDGSGNFTAPATNPNPAVGDGPISVMLGDVDGDGDLDLLTANRNSNTVSVRLNNGSGNFTAPATNPNPAVGSYPQSVVLGDVDGDGDLDLLTANANSNTVSVLLNNGSGNFTPHPTTPAVGNGPTNVALGDVDGDGDLDFIAANASSDNVSVRLNQPLAPTIAGFAVTVNPVCVNSPITFTATVGSLTGAYTYTLTNGTSGAPTSTITGSSSNTAFSQNLIASSANLQSFTLTVSNNGQTTTATTTLTVNTPPTASLQASGPLTCTTTSVTLTASGGATYSFSGPGLVSQDPVSGTAVANASGLYSVTVTSAGGCSATATTSLSSNTTPPTATILTPASTTITCTTTSISLTATGGGTYRWDNTSTNAVRSITTGGTYSLTVTAPNGCTALTTQAIAIDTPPPSASIAQSSATLSCTTSSVSLSAVGSGTYRWSTGATTSSISVSAAGTYSLSLTGANGCLATASTNVSYQNCPPAVANTISSQSATVGTAFSYTIPANTFTDPETPNSLTLSVTGLPATLSFVSPNTITGVPSTTVGSPFAITVVAVDGSGGSVSTVFSLNVVNSSGCGNMYTLKSGTWNDGSVWSCGRVPVSTDVVTLNHTVSLPASYQGQALRVIYSPGSRLVLSATSQLRLGGN</sequence>
<proteinExistence type="predicted"/>
<dbReference type="GO" id="GO:0009279">
    <property type="term" value="C:cell outer membrane"/>
    <property type="evidence" value="ECO:0007669"/>
    <property type="project" value="UniProtKB-SubCell"/>
</dbReference>
<evidence type="ECO:0000313" key="11">
    <source>
        <dbReference type="Proteomes" id="UP000598820"/>
    </source>
</evidence>
<protein>
    <submittedName>
        <fullName evidence="10">VCBS repeat-containing protein</fullName>
    </submittedName>
</protein>
<organism evidence="10 11">
    <name type="scientific">Spirosoma profusum</name>
    <dbReference type="NCBI Taxonomy" id="2771354"/>
    <lineage>
        <taxon>Bacteria</taxon>
        <taxon>Pseudomonadati</taxon>
        <taxon>Bacteroidota</taxon>
        <taxon>Cytophagia</taxon>
        <taxon>Cytophagales</taxon>
        <taxon>Cytophagaceae</taxon>
        <taxon>Spirosoma</taxon>
    </lineage>
</organism>